<sequence>MMNGCGVDVEEAVWATFEGLHLASHEDGPGWDELNPNDPEEDGSKDDTRCDSGSELMKTFHKRGS</sequence>
<evidence type="ECO:0000256" key="1">
    <source>
        <dbReference type="SAM" id="MobiDB-lite"/>
    </source>
</evidence>
<dbReference type="AlphaFoldDB" id="A0AA88IWX1"/>
<dbReference type="EMBL" id="BTGU01000089">
    <property type="protein sequence ID" value="GMN59598.1"/>
    <property type="molecule type" value="Genomic_DNA"/>
</dbReference>
<keyword evidence="3" id="KW-1185">Reference proteome</keyword>
<comment type="caution">
    <text evidence="2">The sequence shown here is derived from an EMBL/GenBank/DDBJ whole genome shotgun (WGS) entry which is preliminary data.</text>
</comment>
<organism evidence="2 3">
    <name type="scientific">Ficus carica</name>
    <name type="common">Common fig</name>
    <dbReference type="NCBI Taxonomy" id="3494"/>
    <lineage>
        <taxon>Eukaryota</taxon>
        <taxon>Viridiplantae</taxon>
        <taxon>Streptophyta</taxon>
        <taxon>Embryophyta</taxon>
        <taxon>Tracheophyta</taxon>
        <taxon>Spermatophyta</taxon>
        <taxon>Magnoliopsida</taxon>
        <taxon>eudicotyledons</taxon>
        <taxon>Gunneridae</taxon>
        <taxon>Pentapetalae</taxon>
        <taxon>rosids</taxon>
        <taxon>fabids</taxon>
        <taxon>Rosales</taxon>
        <taxon>Moraceae</taxon>
        <taxon>Ficeae</taxon>
        <taxon>Ficus</taxon>
    </lineage>
</organism>
<reference evidence="2" key="1">
    <citation type="submission" date="2023-07" db="EMBL/GenBank/DDBJ databases">
        <title>draft genome sequence of fig (Ficus carica).</title>
        <authorList>
            <person name="Takahashi T."/>
            <person name="Nishimura K."/>
        </authorList>
    </citation>
    <scope>NUCLEOTIDE SEQUENCE</scope>
</reference>
<feature type="region of interest" description="Disordered" evidence="1">
    <location>
        <begin position="23"/>
        <end position="53"/>
    </location>
</feature>
<dbReference type="Proteomes" id="UP001187192">
    <property type="component" value="Unassembled WGS sequence"/>
</dbReference>
<protein>
    <submittedName>
        <fullName evidence="2">Uncharacterized protein</fullName>
    </submittedName>
</protein>
<accession>A0AA88IWX1</accession>
<evidence type="ECO:0000313" key="2">
    <source>
        <dbReference type="EMBL" id="GMN59598.1"/>
    </source>
</evidence>
<evidence type="ECO:0000313" key="3">
    <source>
        <dbReference type="Proteomes" id="UP001187192"/>
    </source>
</evidence>
<proteinExistence type="predicted"/>
<name>A0AA88IWX1_FICCA</name>
<gene>
    <name evidence="2" type="ORF">TIFTF001_028697</name>
</gene>